<organism evidence="7 8">
    <name type="scientific">Citrus unshiu</name>
    <name type="common">Satsuma mandarin</name>
    <name type="synonym">Citrus nobilis var. unshiu</name>
    <dbReference type="NCBI Taxonomy" id="55188"/>
    <lineage>
        <taxon>Eukaryota</taxon>
        <taxon>Viridiplantae</taxon>
        <taxon>Streptophyta</taxon>
        <taxon>Embryophyta</taxon>
        <taxon>Tracheophyta</taxon>
        <taxon>Spermatophyta</taxon>
        <taxon>Magnoliopsida</taxon>
        <taxon>eudicotyledons</taxon>
        <taxon>Gunneridae</taxon>
        <taxon>Pentapetalae</taxon>
        <taxon>rosids</taxon>
        <taxon>malvids</taxon>
        <taxon>Sapindales</taxon>
        <taxon>Rutaceae</taxon>
        <taxon>Aurantioideae</taxon>
        <taxon>Citrus</taxon>
    </lineage>
</organism>
<dbReference type="InterPro" id="IPR001461">
    <property type="entry name" value="Aspartic_peptidase_A1"/>
</dbReference>
<dbReference type="PANTHER" id="PTHR47965">
    <property type="entry name" value="ASPARTYL PROTEASE-RELATED"/>
    <property type="match status" value="1"/>
</dbReference>
<evidence type="ECO:0000313" key="7">
    <source>
        <dbReference type="EMBL" id="GAY61986.1"/>
    </source>
</evidence>
<comment type="similarity">
    <text evidence="2">Belongs to the peptidase A1 family.</text>
</comment>
<dbReference type="STRING" id="55188.A0A2H5QBH0"/>
<dbReference type="InterPro" id="IPR032861">
    <property type="entry name" value="TAXi_N"/>
</dbReference>
<feature type="chain" id="PRO_5014146838" description="Peptidase A1 domain-containing protein" evidence="5">
    <location>
        <begin position="23"/>
        <end position="422"/>
    </location>
</feature>
<dbReference type="PANTHER" id="PTHR47965:SF103">
    <property type="entry name" value="EUKARYOTIC ASPARTYL PROTEASE FAMILY PROTEIN"/>
    <property type="match status" value="1"/>
</dbReference>
<dbReference type="EMBL" id="BDQV01000290">
    <property type="protein sequence ID" value="GAY61986.1"/>
    <property type="molecule type" value="Genomic_DNA"/>
</dbReference>
<dbReference type="InterPro" id="IPR033121">
    <property type="entry name" value="PEPTIDASE_A1"/>
</dbReference>
<dbReference type="Proteomes" id="UP000236630">
    <property type="component" value="Unassembled WGS sequence"/>
</dbReference>
<dbReference type="CDD" id="cd05489">
    <property type="entry name" value="xylanase_inhibitor_I_like"/>
    <property type="match status" value="1"/>
</dbReference>
<evidence type="ECO:0000256" key="2">
    <source>
        <dbReference type="ARBA" id="ARBA00007447"/>
    </source>
</evidence>
<protein>
    <recommendedName>
        <fullName evidence="6">Peptidase A1 domain-containing protein</fullName>
    </recommendedName>
</protein>
<dbReference type="Gene3D" id="2.40.70.10">
    <property type="entry name" value="Acid Proteases"/>
    <property type="match status" value="2"/>
</dbReference>
<comment type="subcellular location">
    <subcellularLocation>
        <location evidence="1">Secreted</location>
        <location evidence="1">Extracellular space</location>
    </subcellularLocation>
</comment>
<dbReference type="Pfam" id="PF14543">
    <property type="entry name" value="TAXi_N"/>
    <property type="match status" value="1"/>
</dbReference>
<evidence type="ECO:0000313" key="8">
    <source>
        <dbReference type="Proteomes" id="UP000236630"/>
    </source>
</evidence>
<dbReference type="InterPro" id="IPR021109">
    <property type="entry name" value="Peptidase_aspartic_dom_sf"/>
</dbReference>
<evidence type="ECO:0000256" key="3">
    <source>
        <dbReference type="ARBA" id="ARBA00022525"/>
    </source>
</evidence>
<dbReference type="GO" id="GO:0005576">
    <property type="term" value="C:extracellular region"/>
    <property type="evidence" value="ECO:0007669"/>
    <property type="project" value="UniProtKB-SubCell"/>
</dbReference>
<dbReference type="Pfam" id="PF14541">
    <property type="entry name" value="TAXi_C"/>
    <property type="match status" value="1"/>
</dbReference>
<dbReference type="InterPro" id="IPR032799">
    <property type="entry name" value="TAXi_C"/>
</dbReference>
<feature type="domain" description="Peptidase A1" evidence="6">
    <location>
        <begin position="44"/>
        <end position="404"/>
    </location>
</feature>
<sequence length="422" mass="44696">MALSYNFLLLCSLLFFVSPIVAQTSFRPKALVLPVQKDAATLQYVTQIKQRTPLVPVKLAVHLGGNILWVDCEKGYLSSTNKTARCGSAQCNLANAKACGGGICGAGVNNPISNTGTSGDIRIDVLSIQSTNGRNPGRAVTVPNFIFLCGSEFVLQGLANGVVGIAGLGRSKVALPLQLAAAFSFDRKFAICLSPAFPRTNGVIIFGDGPYVLSPNVDVSKSLTYTPLFINPVNTESGFLGEPSVEYFIGVKSIRVSDKAIPLNTTLLSIDSEGFGGTKISTVNPYTVLETSIYNALVQAFVNAMPNVTRVAPVAPLGACFKSSDIVSSRFGPSVPPIDLVLQNNVSWSIIGANSIVRVNNNDVSCLGFVDGGVRPMTSIVIGGHQLENNLLQFDLASSRLGFSNSLLFQRTVCDNFNFTAA</sequence>
<accession>A0A2H5QBH0</accession>
<dbReference type="FunFam" id="2.40.70.10:FF:000045">
    <property type="entry name" value="Basic 7S globulin"/>
    <property type="match status" value="1"/>
</dbReference>
<proteinExistence type="inferred from homology"/>
<dbReference type="AlphaFoldDB" id="A0A2H5QBH0"/>
<evidence type="ECO:0000256" key="5">
    <source>
        <dbReference type="SAM" id="SignalP"/>
    </source>
</evidence>
<feature type="signal peptide" evidence="5">
    <location>
        <begin position="1"/>
        <end position="22"/>
    </location>
</feature>
<gene>
    <name evidence="7" type="ORF">CUMW_214320</name>
</gene>
<evidence type="ECO:0000256" key="4">
    <source>
        <dbReference type="ARBA" id="ARBA00022729"/>
    </source>
</evidence>
<dbReference type="FunFam" id="2.40.70.10:FF:000041">
    <property type="entry name" value="Basic 7S globulin"/>
    <property type="match status" value="1"/>
</dbReference>
<name>A0A2H5QBH0_CITUN</name>
<dbReference type="GO" id="GO:0004190">
    <property type="term" value="F:aspartic-type endopeptidase activity"/>
    <property type="evidence" value="ECO:0007669"/>
    <property type="project" value="InterPro"/>
</dbReference>
<dbReference type="GO" id="GO:0006508">
    <property type="term" value="P:proteolysis"/>
    <property type="evidence" value="ECO:0007669"/>
    <property type="project" value="InterPro"/>
</dbReference>
<keyword evidence="4 5" id="KW-0732">Signal</keyword>
<dbReference type="PROSITE" id="PS51767">
    <property type="entry name" value="PEPTIDASE_A1"/>
    <property type="match status" value="1"/>
</dbReference>
<evidence type="ECO:0000259" key="6">
    <source>
        <dbReference type="PROSITE" id="PS51767"/>
    </source>
</evidence>
<dbReference type="InterPro" id="IPR033868">
    <property type="entry name" value="Xylanase_inhibitor_I-like"/>
</dbReference>
<reference evidence="7 8" key="1">
    <citation type="journal article" date="2017" name="Front. Genet.">
        <title>Draft sequencing of the heterozygous diploid genome of Satsuma (Citrus unshiu Marc.) using a hybrid assembly approach.</title>
        <authorList>
            <person name="Shimizu T."/>
            <person name="Tanizawa Y."/>
            <person name="Mochizuki T."/>
            <person name="Nagasaki H."/>
            <person name="Yoshioka T."/>
            <person name="Toyoda A."/>
            <person name="Fujiyama A."/>
            <person name="Kaminuma E."/>
            <person name="Nakamura Y."/>
        </authorList>
    </citation>
    <scope>NUCLEOTIDE SEQUENCE [LARGE SCALE GENOMIC DNA]</scope>
    <source>
        <strain evidence="8">cv. Miyagawa wase</strain>
    </source>
</reference>
<keyword evidence="8" id="KW-1185">Reference proteome</keyword>
<comment type="caution">
    <text evidence="7">The sequence shown here is derived from an EMBL/GenBank/DDBJ whole genome shotgun (WGS) entry which is preliminary data.</text>
</comment>
<keyword evidence="3" id="KW-0964">Secreted</keyword>
<evidence type="ECO:0000256" key="1">
    <source>
        <dbReference type="ARBA" id="ARBA00004239"/>
    </source>
</evidence>
<dbReference type="SUPFAM" id="SSF50630">
    <property type="entry name" value="Acid proteases"/>
    <property type="match status" value="1"/>
</dbReference>